<evidence type="ECO:0000313" key="2">
    <source>
        <dbReference type="EMBL" id="MBP0603764.1"/>
    </source>
</evidence>
<dbReference type="Gene3D" id="3.40.50.720">
    <property type="entry name" value="NAD(P)-binding Rossmann-like Domain"/>
    <property type="match status" value="2"/>
</dbReference>
<sequence length="336" mass="37413">MKLLIIGGTGFLGRHLTSLALDWGHEVTLFNRGHRQHPDWRELASLQGDRDNDLGVLRGEGLHWDLAIDTCCYRPEQAASLSTALVGRCERLIFISTISVYRDFARPGMDESAPLHEVAPDGSATGYGPLKVLCEAEYRARWGERLCILRPGVLCGPFDPTGRLAWWVRRVQQGGPWLLPGVGQDRLQYLDVRDCAEFVLRAAEQRLEGCYNLIKPGIPLADWVERLAARLVPATALQPQWRPWAALIKAGVEPWQSYPTLLPNEQPEYAGYGRISAEAAIVHGLNFRPLEETVADLVEWLAGNPRGPQAGMTTAEEQALWQRCDSARSSGACRQE</sequence>
<dbReference type="InterPro" id="IPR036291">
    <property type="entry name" value="NAD(P)-bd_dom_sf"/>
</dbReference>
<gene>
    <name evidence="2" type="ORF">J8I01_14755</name>
</gene>
<comment type="caution">
    <text evidence="2">The sequence shown here is derived from an EMBL/GenBank/DDBJ whole genome shotgun (WGS) entry which is preliminary data.</text>
</comment>
<dbReference type="Proteomes" id="UP000666661">
    <property type="component" value="Unassembled WGS sequence"/>
</dbReference>
<proteinExistence type="predicted"/>
<dbReference type="PANTHER" id="PTHR43245:SF13">
    <property type="entry name" value="UDP-D-APIOSE_UDP-D-XYLOSE SYNTHASE 2"/>
    <property type="match status" value="1"/>
</dbReference>
<dbReference type="EMBL" id="JAGIQF010000008">
    <property type="protein sequence ID" value="MBP0603764.1"/>
    <property type="molecule type" value="Genomic_DNA"/>
</dbReference>
<name>A0ABS4B8F1_9GAMM</name>
<dbReference type="RefSeq" id="WP_209794513.1">
    <property type="nucleotide sequence ID" value="NZ_JAGIQF010000008.1"/>
</dbReference>
<dbReference type="InterPro" id="IPR001509">
    <property type="entry name" value="Epimerase_deHydtase"/>
</dbReference>
<protein>
    <submittedName>
        <fullName evidence="2">NAD-dependent epimerase/dehydratase family protein</fullName>
    </submittedName>
</protein>
<accession>A0ABS4B8F1</accession>
<organism evidence="2 3">
    <name type="scientific">Aeromonas sanarellii</name>
    <dbReference type="NCBI Taxonomy" id="633415"/>
    <lineage>
        <taxon>Bacteria</taxon>
        <taxon>Pseudomonadati</taxon>
        <taxon>Pseudomonadota</taxon>
        <taxon>Gammaproteobacteria</taxon>
        <taxon>Aeromonadales</taxon>
        <taxon>Aeromonadaceae</taxon>
        <taxon>Aeromonas</taxon>
    </lineage>
</organism>
<dbReference type="InterPro" id="IPR050177">
    <property type="entry name" value="Lipid_A_modif_metabolic_enz"/>
</dbReference>
<reference evidence="2 3" key="1">
    <citation type="submission" date="2021-03" db="EMBL/GenBank/DDBJ databases">
        <title>Plant growth promoting bacteria isolated from wild legumes nodules and trapping Phaseolus vulgaris L. nodules in the center and southern Mexico.</title>
        <authorList>
            <person name="Estrada P."/>
        </authorList>
    </citation>
    <scope>NUCLEOTIDE SEQUENCE [LARGE SCALE GENOMIC DNA]</scope>
    <source>
        <strain evidence="2 3">MaGu-431</strain>
    </source>
</reference>
<keyword evidence="3" id="KW-1185">Reference proteome</keyword>
<feature type="domain" description="NAD-dependent epimerase/dehydratase" evidence="1">
    <location>
        <begin position="88"/>
        <end position="205"/>
    </location>
</feature>
<evidence type="ECO:0000259" key="1">
    <source>
        <dbReference type="Pfam" id="PF01370"/>
    </source>
</evidence>
<evidence type="ECO:0000313" key="3">
    <source>
        <dbReference type="Proteomes" id="UP000666661"/>
    </source>
</evidence>
<dbReference type="Pfam" id="PF01370">
    <property type="entry name" value="Epimerase"/>
    <property type="match status" value="2"/>
</dbReference>
<dbReference type="SUPFAM" id="SSF51735">
    <property type="entry name" value="NAD(P)-binding Rossmann-fold domains"/>
    <property type="match status" value="1"/>
</dbReference>
<feature type="domain" description="NAD-dependent epimerase/dehydratase" evidence="1">
    <location>
        <begin position="4"/>
        <end position="41"/>
    </location>
</feature>
<dbReference type="PANTHER" id="PTHR43245">
    <property type="entry name" value="BIFUNCTIONAL POLYMYXIN RESISTANCE PROTEIN ARNA"/>
    <property type="match status" value="1"/>
</dbReference>